<dbReference type="Proteomes" id="UP001194468">
    <property type="component" value="Unassembled WGS sequence"/>
</dbReference>
<organism evidence="1 2">
    <name type="scientific">Boletus edulis BED1</name>
    <dbReference type="NCBI Taxonomy" id="1328754"/>
    <lineage>
        <taxon>Eukaryota</taxon>
        <taxon>Fungi</taxon>
        <taxon>Dikarya</taxon>
        <taxon>Basidiomycota</taxon>
        <taxon>Agaricomycotina</taxon>
        <taxon>Agaricomycetes</taxon>
        <taxon>Agaricomycetidae</taxon>
        <taxon>Boletales</taxon>
        <taxon>Boletineae</taxon>
        <taxon>Boletaceae</taxon>
        <taxon>Boletoideae</taxon>
        <taxon>Boletus</taxon>
    </lineage>
</organism>
<name>A0AAD4G8K0_BOLED</name>
<dbReference type="EMBL" id="WHUW01000074">
    <property type="protein sequence ID" value="KAF8428432.1"/>
    <property type="molecule type" value="Genomic_DNA"/>
</dbReference>
<dbReference type="AlphaFoldDB" id="A0AAD4G8K0"/>
<gene>
    <name evidence="1" type="ORF">L210DRAFT_974185</name>
</gene>
<protein>
    <submittedName>
        <fullName evidence="1">Uncharacterized protein</fullName>
    </submittedName>
</protein>
<reference evidence="1" key="2">
    <citation type="journal article" date="2020" name="Nat. Commun.">
        <title>Large-scale genome sequencing of mycorrhizal fungi provides insights into the early evolution of symbiotic traits.</title>
        <authorList>
            <person name="Miyauchi S."/>
            <person name="Kiss E."/>
            <person name="Kuo A."/>
            <person name="Drula E."/>
            <person name="Kohler A."/>
            <person name="Sanchez-Garcia M."/>
            <person name="Morin E."/>
            <person name="Andreopoulos B."/>
            <person name="Barry K.W."/>
            <person name="Bonito G."/>
            <person name="Buee M."/>
            <person name="Carver A."/>
            <person name="Chen C."/>
            <person name="Cichocki N."/>
            <person name="Clum A."/>
            <person name="Culley D."/>
            <person name="Crous P.W."/>
            <person name="Fauchery L."/>
            <person name="Girlanda M."/>
            <person name="Hayes R.D."/>
            <person name="Keri Z."/>
            <person name="LaButti K."/>
            <person name="Lipzen A."/>
            <person name="Lombard V."/>
            <person name="Magnuson J."/>
            <person name="Maillard F."/>
            <person name="Murat C."/>
            <person name="Nolan M."/>
            <person name="Ohm R.A."/>
            <person name="Pangilinan J."/>
            <person name="Pereira M.F."/>
            <person name="Perotto S."/>
            <person name="Peter M."/>
            <person name="Pfister S."/>
            <person name="Riley R."/>
            <person name="Sitrit Y."/>
            <person name="Stielow J.B."/>
            <person name="Szollosi G."/>
            <person name="Zifcakova L."/>
            <person name="Stursova M."/>
            <person name="Spatafora J.W."/>
            <person name="Tedersoo L."/>
            <person name="Vaario L.M."/>
            <person name="Yamada A."/>
            <person name="Yan M."/>
            <person name="Wang P."/>
            <person name="Xu J."/>
            <person name="Bruns T."/>
            <person name="Baldrian P."/>
            <person name="Vilgalys R."/>
            <person name="Dunand C."/>
            <person name="Henrissat B."/>
            <person name="Grigoriev I.V."/>
            <person name="Hibbett D."/>
            <person name="Nagy L.G."/>
            <person name="Martin F.M."/>
        </authorList>
    </citation>
    <scope>NUCLEOTIDE SEQUENCE</scope>
    <source>
        <strain evidence="1">BED1</strain>
    </source>
</reference>
<proteinExistence type="predicted"/>
<evidence type="ECO:0000313" key="1">
    <source>
        <dbReference type="EMBL" id="KAF8428432.1"/>
    </source>
</evidence>
<comment type="caution">
    <text evidence="1">The sequence shown here is derived from an EMBL/GenBank/DDBJ whole genome shotgun (WGS) entry which is preliminary data.</text>
</comment>
<keyword evidence="2" id="KW-1185">Reference proteome</keyword>
<reference evidence="1" key="1">
    <citation type="submission" date="2019-10" db="EMBL/GenBank/DDBJ databases">
        <authorList>
            <consortium name="DOE Joint Genome Institute"/>
            <person name="Kuo A."/>
            <person name="Miyauchi S."/>
            <person name="Kiss E."/>
            <person name="Drula E."/>
            <person name="Kohler A."/>
            <person name="Sanchez-Garcia M."/>
            <person name="Andreopoulos B."/>
            <person name="Barry K.W."/>
            <person name="Bonito G."/>
            <person name="Buee M."/>
            <person name="Carver A."/>
            <person name="Chen C."/>
            <person name="Cichocki N."/>
            <person name="Clum A."/>
            <person name="Culley D."/>
            <person name="Crous P.W."/>
            <person name="Fauchery L."/>
            <person name="Girlanda M."/>
            <person name="Hayes R."/>
            <person name="Keri Z."/>
            <person name="LaButti K."/>
            <person name="Lipzen A."/>
            <person name="Lombard V."/>
            <person name="Magnuson J."/>
            <person name="Maillard F."/>
            <person name="Morin E."/>
            <person name="Murat C."/>
            <person name="Nolan M."/>
            <person name="Ohm R."/>
            <person name="Pangilinan J."/>
            <person name="Pereira M."/>
            <person name="Perotto S."/>
            <person name="Peter M."/>
            <person name="Riley R."/>
            <person name="Sitrit Y."/>
            <person name="Stielow B."/>
            <person name="Szollosi G."/>
            <person name="Zifcakova L."/>
            <person name="Stursova M."/>
            <person name="Spatafora J.W."/>
            <person name="Tedersoo L."/>
            <person name="Vaario L.-M."/>
            <person name="Yamada A."/>
            <person name="Yan M."/>
            <person name="Wang P."/>
            <person name="Xu J."/>
            <person name="Bruns T."/>
            <person name="Baldrian P."/>
            <person name="Vilgalys R."/>
            <person name="Henrissat B."/>
            <person name="Grigoriev I.V."/>
            <person name="Hibbett D."/>
            <person name="Nagy L.G."/>
            <person name="Martin F.M."/>
        </authorList>
    </citation>
    <scope>NUCLEOTIDE SEQUENCE</scope>
    <source>
        <strain evidence="1">BED1</strain>
    </source>
</reference>
<evidence type="ECO:0000313" key="2">
    <source>
        <dbReference type="Proteomes" id="UP001194468"/>
    </source>
</evidence>
<dbReference type="Gene3D" id="2.80.10.50">
    <property type="match status" value="1"/>
</dbReference>
<sequence>MSAGPARPNDYIITRSGRTFWRQSPISNCTPKSQRFSHHITMSDLLPGKYRILPAGISAPPPFPIGANIVEADPTVSPVISAGASNVWNVAKRDSGNYILSLMVGGNWFSKDEGGNVVVVPESAAGEWTIQRRDDYYTIEVRGFAPTKAWYLASTVPGTEVTLRLIDEISPAPQQLWTFIPAN</sequence>
<accession>A0AAD4G8K0</accession>